<proteinExistence type="predicted"/>
<organism evidence="1">
    <name type="scientific">Anopheles atroparvus</name>
    <name type="common">European mosquito</name>
    <dbReference type="NCBI Taxonomy" id="41427"/>
    <lineage>
        <taxon>Eukaryota</taxon>
        <taxon>Metazoa</taxon>
        <taxon>Ecdysozoa</taxon>
        <taxon>Arthropoda</taxon>
        <taxon>Hexapoda</taxon>
        <taxon>Insecta</taxon>
        <taxon>Pterygota</taxon>
        <taxon>Neoptera</taxon>
        <taxon>Endopterygota</taxon>
        <taxon>Diptera</taxon>
        <taxon>Nematocera</taxon>
        <taxon>Culicoidea</taxon>
        <taxon>Culicidae</taxon>
        <taxon>Anophelinae</taxon>
        <taxon>Anopheles</taxon>
    </lineage>
</organism>
<dbReference type="VEuPathDB" id="VectorBase:AATE020492"/>
<name>A0A182JLU9_ANOAO</name>
<accession>A0A182JLU9</accession>
<dbReference type="EnsemblMetazoa" id="AATE020492-RA">
    <property type="protein sequence ID" value="AATE020492-PA.1"/>
    <property type="gene ID" value="AATE020492"/>
</dbReference>
<dbReference type="AlphaFoldDB" id="A0A182JLU9"/>
<evidence type="ECO:0000313" key="1">
    <source>
        <dbReference type="EnsemblMetazoa" id="AATE020492-PA.1"/>
    </source>
</evidence>
<reference evidence="1" key="1">
    <citation type="submission" date="2022-08" db="UniProtKB">
        <authorList>
            <consortium name="EnsemblMetazoa"/>
        </authorList>
    </citation>
    <scope>IDENTIFICATION</scope>
    <source>
        <strain evidence="1">EBRO</strain>
    </source>
</reference>
<sequence>MVIVRLNVRSGAPVHSRLPPKAPLARTHGGVEFRLDISSYFSELRSRLTTRRRCGFAGATFSLDLIRFPCPRAPQNGLAGRASGKSPVAQLRADLFGAGPG</sequence>
<protein>
    <submittedName>
        <fullName evidence="1">Uncharacterized protein</fullName>
    </submittedName>
</protein>